<name>A0A1X0RR57_RHIZD</name>
<dbReference type="VEuPathDB" id="FungiDB:BCV72DRAFT_309608"/>
<evidence type="ECO:0000313" key="4">
    <source>
        <dbReference type="Proteomes" id="UP000242381"/>
    </source>
</evidence>
<organism evidence="3 4">
    <name type="scientific">Rhizopus microsporus</name>
    <dbReference type="NCBI Taxonomy" id="58291"/>
    <lineage>
        <taxon>Eukaryota</taxon>
        <taxon>Fungi</taxon>
        <taxon>Fungi incertae sedis</taxon>
        <taxon>Mucoromycota</taxon>
        <taxon>Mucoromycotina</taxon>
        <taxon>Mucoromycetes</taxon>
        <taxon>Mucorales</taxon>
        <taxon>Mucorineae</taxon>
        <taxon>Rhizopodaceae</taxon>
        <taxon>Rhizopus</taxon>
    </lineage>
</organism>
<dbReference type="EMBL" id="KV921465">
    <property type="protein sequence ID" value="ORE14553.1"/>
    <property type="molecule type" value="Genomic_DNA"/>
</dbReference>
<feature type="region of interest" description="Disordered" evidence="2">
    <location>
        <begin position="1"/>
        <end position="46"/>
    </location>
</feature>
<feature type="coiled-coil region" evidence="1">
    <location>
        <begin position="575"/>
        <end position="609"/>
    </location>
</feature>
<evidence type="ECO:0000313" key="3">
    <source>
        <dbReference type="EMBL" id="ORE14553.1"/>
    </source>
</evidence>
<reference evidence="3 4" key="1">
    <citation type="journal article" date="2016" name="Proc. Natl. Acad. Sci. U.S.A.">
        <title>Lipid metabolic changes in an early divergent fungus govern the establishment of a mutualistic symbiosis with endobacteria.</title>
        <authorList>
            <person name="Lastovetsky O.A."/>
            <person name="Gaspar M.L."/>
            <person name="Mondo S.J."/>
            <person name="LaButti K.M."/>
            <person name="Sandor L."/>
            <person name="Grigoriev I.V."/>
            <person name="Henry S.A."/>
            <person name="Pawlowska T.E."/>
        </authorList>
    </citation>
    <scope>NUCLEOTIDE SEQUENCE [LARGE SCALE GENOMIC DNA]</scope>
    <source>
        <strain evidence="3 4">ATCC 11559</strain>
    </source>
</reference>
<sequence length="901" mass="103565">MPRSKKEHDSYYDGSKLTKAPMIVTSGKRQQQNNNQDHRKRSRSTYTSPELLWKSFNESMNHHLILKVILCIANRTSLERLKSKLLNAKMLPSEHFDHVKNFLDNPALANIYMDQNPFSKVTADDEAKNIQDDYHTCPSSISNVIRKDLPAEAKCIIKQKLDGSMTRISNYISQFASIVYMIITELRNCVFDMDHNTGKLKLTSSPDLILQAYYQLTSPADIIDTYNLQRFNLLFGSQYLGLIHSYYFGTRGSKADTLAQHPVKMTLFDILQSSSILPNSFNDSGLSSAELKNARGQYATNLDTMWKSTLHLSEKENTILGNEKILRQEHYKFEKIYKKCASSHESYNAFKVQKCQAILQSLKSRLLNRKSQCREAQQTIIKNRLFDEGLSNPSYADQLQPDEYPVCKLIIQSLKSYIPKKKYYSILAHQLPFVILANDILKYTGYDKFCMNVCPLPTASTINAMRLDTPSLYHLPPHSDPAKFQILDFDDYLIDSEDQARRHMDAVFGSIFDLATITSVLQSSGLKFAQNITILPGLKSVHLLGTKIKQSKSTHENQQNEQGRFKKIMHDPLVIQESQKMIETLQQEIDSLQAQASELTNLSKMINKEGKSANYSQMLKSLHLQWKSGSALERQQLYPKIEQVKQLRNDSFNKRIHIQNQLRNRRKQLHIKRMAIMRKKKIANDRLPCPPESESQLTHAQVIDKGSYGLAKSENSLFSPNVNVAQDFTFSGIDNGLHTMTDTVLGDVQNDNPYFADILERYHSDAIDSEYMDENVSYLDLPKSFKVNQKTSTLDAETGEEEESLKEIKRELLRAKYVEEIKEVLSQQYAVRDTLKNLYYSSKRVKVERTKQIQQKRFKLKLCTSEQRFISDQNDQQLKTKPVVFISDKGTGVWFKNKGLS</sequence>
<dbReference type="VEuPathDB" id="FungiDB:BCV72DRAFT_193715"/>
<evidence type="ECO:0000256" key="1">
    <source>
        <dbReference type="SAM" id="Coils"/>
    </source>
</evidence>
<accession>A0A1X0RR57</accession>
<gene>
    <name evidence="3" type="ORF">BCV71DRAFT_267340</name>
</gene>
<protein>
    <submittedName>
        <fullName evidence="3">Uncharacterized protein</fullName>
    </submittedName>
</protein>
<dbReference type="OMA" id="KCASSHE"/>
<keyword evidence="1" id="KW-0175">Coiled coil</keyword>
<proteinExistence type="predicted"/>
<evidence type="ECO:0000256" key="2">
    <source>
        <dbReference type="SAM" id="MobiDB-lite"/>
    </source>
</evidence>
<feature type="compositionally biased region" description="Basic and acidic residues" evidence="2">
    <location>
        <begin position="1"/>
        <end position="11"/>
    </location>
</feature>
<dbReference type="Proteomes" id="UP000242381">
    <property type="component" value="Unassembled WGS sequence"/>
</dbReference>
<dbReference type="AlphaFoldDB" id="A0A1X0RR57"/>